<reference evidence="2" key="1">
    <citation type="submission" date="2022-11" db="UniProtKB">
        <authorList>
            <consortium name="WormBaseParasite"/>
        </authorList>
    </citation>
    <scope>IDENTIFICATION</scope>
</reference>
<proteinExistence type="predicted"/>
<name>A0AC35EYC7_9BILA</name>
<evidence type="ECO:0000313" key="2">
    <source>
        <dbReference type="WBParaSite" id="PS1159_v2.g11280.t2"/>
    </source>
</evidence>
<dbReference type="Proteomes" id="UP000887580">
    <property type="component" value="Unplaced"/>
</dbReference>
<accession>A0AC35EYC7</accession>
<organism evidence="1 2">
    <name type="scientific">Panagrolaimus sp. PS1159</name>
    <dbReference type="NCBI Taxonomy" id="55785"/>
    <lineage>
        <taxon>Eukaryota</taxon>
        <taxon>Metazoa</taxon>
        <taxon>Ecdysozoa</taxon>
        <taxon>Nematoda</taxon>
        <taxon>Chromadorea</taxon>
        <taxon>Rhabditida</taxon>
        <taxon>Tylenchina</taxon>
        <taxon>Panagrolaimomorpha</taxon>
        <taxon>Panagrolaimoidea</taxon>
        <taxon>Panagrolaimidae</taxon>
        <taxon>Panagrolaimus</taxon>
    </lineage>
</organism>
<evidence type="ECO:0000313" key="1">
    <source>
        <dbReference type="Proteomes" id="UP000887580"/>
    </source>
</evidence>
<protein>
    <submittedName>
        <fullName evidence="2">Uncharacterized protein</fullName>
    </submittedName>
</protein>
<dbReference type="WBParaSite" id="PS1159_v2.g11280.t2">
    <property type="protein sequence ID" value="PS1159_v2.g11280.t2"/>
    <property type="gene ID" value="PS1159_v2.g11280"/>
</dbReference>
<sequence>MIVVVGIGAIVVSLWDKFSESRYRPLRAGVFVAMASSGIIPTVHFIYTDGMRTLIDENSFIWLVIMAVFYLVGAFLYATRTPERFFPGKCDIWETLFFFYVRASSSFFQLFKALHLAAAL</sequence>